<feature type="region of interest" description="Disordered" evidence="1">
    <location>
        <begin position="49"/>
        <end position="91"/>
    </location>
</feature>
<feature type="region of interest" description="Disordered" evidence="1">
    <location>
        <begin position="269"/>
        <end position="294"/>
    </location>
</feature>
<name>A0A484FBR2_COLOR</name>
<dbReference type="OrthoDB" id="4160690at2759"/>
<feature type="compositionally biased region" description="Low complexity" evidence="1">
    <location>
        <begin position="240"/>
        <end position="250"/>
    </location>
</feature>
<evidence type="ECO:0000313" key="3">
    <source>
        <dbReference type="Proteomes" id="UP000014480"/>
    </source>
</evidence>
<feature type="compositionally biased region" description="Low complexity" evidence="1">
    <location>
        <begin position="15"/>
        <end position="25"/>
    </location>
</feature>
<feature type="region of interest" description="Disordered" evidence="1">
    <location>
        <begin position="199"/>
        <end position="250"/>
    </location>
</feature>
<organism evidence="2 3">
    <name type="scientific">Colletotrichum orbiculare (strain 104-T / ATCC 96160 / CBS 514.97 / LARS 414 / MAFF 240422)</name>
    <name type="common">Cucumber anthracnose fungus</name>
    <name type="synonym">Colletotrichum lagenarium</name>
    <dbReference type="NCBI Taxonomy" id="1213857"/>
    <lineage>
        <taxon>Eukaryota</taxon>
        <taxon>Fungi</taxon>
        <taxon>Dikarya</taxon>
        <taxon>Ascomycota</taxon>
        <taxon>Pezizomycotina</taxon>
        <taxon>Sordariomycetes</taxon>
        <taxon>Hypocreomycetidae</taxon>
        <taxon>Glomerellales</taxon>
        <taxon>Glomerellaceae</taxon>
        <taxon>Colletotrichum</taxon>
        <taxon>Colletotrichum orbiculare species complex</taxon>
    </lineage>
</organism>
<evidence type="ECO:0000256" key="1">
    <source>
        <dbReference type="SAM" id="MobiDB-lite"/>
    </source>
</evidence>
<accession>A0A484FBR2</accession>
<proteinExistence type="predicted"/>
<keyword evidence="3" id="KW-1185">Reference proteome</keyword>
<evidence type="ECO:0008006" key="4">
    <source>
        <dbReference type="Google" id="ProtNLM"/>
    </source>
</evidence>
<gene>
    <name evidence="2" type="ORF">Cob_v011635</name>
</gene>
<dbReference type="EMBL" id="AMCV02000040">
    <property type="protein sequence ID" value="TDZ15513.1"/>
    <property type="molecule type" value="Genomic_DNA"/>
</dbReference>
<reference evidence="3" key="1">
    <citation type="journal article" date="2013" name="New Phytol.">
        <title>Comparative genomic and transcriptomic analyses reveal the hemibiotrophic stage shift of Colletotrichum fungi.</title>
        <authorList>
            <person name="Gan P."/>
            <person name="Ikeda K."/>
            <person name="Irieda H."/>
            <person name="Narusaka M."/>
            <person name="O'Connell R.J."/>
            <person name="Narusaka Y."/>
            <person name="Takano Y."/>
            <person name="Kubo Y."/>
            <person name="Shirasu K."/>
        </authorList>
    </citation>
    <scope>NUCLEOTIDE SEQUENCE [LARGE SCALE GENOMIC DNA]</scope>
    <source>
        <strain evidence="3">104-T / ATCC 96160 / CBS 514.97 / LARS 414 / MAFF 240422</strain>
    </source>
</reference>
<dbReference type="STRING" id="1213857.A0A484FBR2"/>
<dbReference type="AlphaFoldDB" id="A0A484FBR2"/>
<comment type="caution">
    <text evidence="2">The sequence shown here is derived from an EMBL/GenBank/DDBJ whole genome shotgun (WGS) entry which is preliminary data.</text>
</comment>
<feature type="compositionally biased region" description="Polar residues" evidence="1">
    <location>
        <begin position="60"/>
        <end position="69"/>
    </location>
</feature>
<sequence length="342" mass="34162">MRAQESGVERSGRDPTAFAAQPHAAAPLLDAAPAIKDSASSLVSRKTTWLESQPDHLKQSRQYPLQSSKHLPWHTVPSTPSTPTPSNPQPQAFKMRSFVTCTVLASVASLVAAGPSFEYPAGVPAVEKRQEPGTPRYACHENCGLIISLGREEGYCDSSEWKTRYSSCLECANEFGIWMYYGSGVTNAAKGCGLTPVPSPSGGAVETTAAPAPATTTAAPAPVTTTTSAAAPPAEEEESSSSSAAAASTSAAAPATTLTTTLTTEASSAASASGSSSSSAAASGTAAPSGSSASATRVTSIGTSVVIPSGSPTPSAVFAGASRNTGVLGAVGVVGLVVAAAL</sequence>
<evidence type="ECO:0000313" key="2">
    <source>
        <dbReference type="EMBL" id="TDZ15513.1"/>
    </source>
</evidence>
<reference evidence="3" key="2">
    <citation type="journal article" date="2019" name="Mol. Plant Microbe Interact.">
        <title>Genome sequence resources for four phytopathogenic fungi from the Colletotrichum orbiculare species complex.</title>
        <authorList>
            <person name="Gan P."/>
            <person name="Tsushima A."/>
            <person name="Narusaka M."/>
            <person name="Narusaka Y."/>
            <person name="Takano Y."/>
            <person name="Kubo Y."/>
            <person name="Shirasu K."/>
        </authorList>
    </citation>
    <scope>GENOME REANNOTATION</scope>
    <source>
        <strain evidence="3">104-T / ATCC 96160 / CBS 514.97 / LARS 414 / MAFF 240422</strain>
    </source>
</reference>
<feature type="region of interest" description="Disordered" evidence="1">
    <location>
        <begin position="1"/>
        <end position="25"/>
    </location>
</feature>
<protein>
    <recommendedName>
        <fullName evidence="4">Dynactin arp1 p25 subunit</fullName>
    </recommendedName>
</protein>
<dbReference type="Proteomes" id="UP000014480">
    <property type="component" value="Unassembled WGS sequence"/>
</dbReference>
<feature type="compositionally biased region" description="Low complexity" evidence="1">
    <location>
        <begin position="204"/>
        <end position="233"/>
    </location>
</feature>